<reference evidence="5 6" key="1">
    <citation type="journal article" date="2014" name="PLoS Genet.">
        <title>Phylogenetically driven sequencing of extremely halophilic archaea reveals strategies for static and dynamic osmo-response.</title>
        <authorList>
            <person name="Becker E.A."/>
            <person name="Seitzer P.M."/>
            <person name="Tritt A."/>
            <person name="Larsen D."/>
            <person name="Krusor M."/>
            <person name="Yao A.I."/>
            <person name="Wu D."/>
            <person name="Madern D."/>
            <person name="Eisen J.A."/>
            <person name="Darling A.E."/>
            <person name="Facciotti M.T."/>
        </authorList>
    </citation>
    <scope>NUCLEOTIDE SEQUENCE [LARGE SCALE GENOMIC DNA]</scope>
    <source>
        <strain evidence="5 6">JCM 10879</strain>
    </source>
</reference>
<dbReference type="GO" id="GO:0016811">
    <property type="term" value="F:hydrolase activity, acting on carbon-nitrogen (but not peptide) bonds, in linear amides"/>
    <property type="evidence" value="ECO:0007669"/>
    <property type="project" value="TreeGrafter"/>
</dbReference>
<dbReference type="PANTHER" id="PTHR35005">
    <property type="entry name" value="3-DEHYDRO-SCYLLO-INOSOSE HYDROLASE"/>
    <property type="match status" value="1"/>
</dbReference>
<dbReference type="Proteomes" id="UP000011607">
    <property type="component" value="Unassembled WGS sequence"/>
</dbReference>
<dbReference type="InterPro" id="IPR024087">
    <property type="entry name" value="Creatininase-like_sf"/>
</dbReference>
<organism evidence="5 6">
    <name type="scientific">Halobiforma nitratireducens JCM 10879</name>
    <dbReference type="NCBI Taxonomy" id="1227454"/>
    <lineage>
        <taxon>Archaea</taxon>
        <taxon>Methanobacteriati</taxon>
        <taxon>Methanobacteriota</taxon>
        <taxon>Stenosarchaea group</taxon>
        <taxon>Halobacteria</taxon>
        <taxon>Halobacteriales</taxon>
        <taxon>Natrialbaceae</taxon>
        <taxon>Halobiforma</taxon>
    </lineage>
</organism>
<name>M0LAH5_9EURY</name>
<accession>M0LAH5</accession>
<dbReference type="InterPro" id="IPR003785">
    <property type="entry name" value="Creatininase/forma_Hydrolase"/>
</dbReference>
<dbReference type="EMBL" id="AOMA01000171">
    <property type="protein sequence ID" value="EMA30576.1"/>
    <property type="molecule type" value="Genomic_DNA"/>
</dbReference>
<dbReference type="PANTHER" id="PTHR35005:SF1">
    <property type="entry name" value="2-AMINO-5-FORMYLAMINO-6-RIBOSYLAMINOPYRIMIDIN-4(3H)-ONE 5'-MONOPHOSPHATE DEFORMYLASE"/>
    <property type="match status" value="1"/>
</dbReference>
<dbReference type="STRING" id="1227454.C446_16460"/>
<evidence type="ECO:0000256" key="2">
    <source>
        <dbReference type="ARBA" id="ARBA00022723"/>
    </source>
</evidence>
<gene>
    <name evidence="5" type="ORF">C446_16460</name>
</gene>
<dbReference type="GO" id="GO:0009231">
    <property type="term" value="P:riboflavin biosynthetic process"/>
    <property type="evidence" value="ECO:0007669"/>
    <property type="project" value="TreeGrafter"/>
</dbReference>
<evidence type="ECO:0000313" key="6">
    <source>
        <dbReference type="Proteomes" id="UP000011607"/>
    </source>
</evidence>
<sequence>MAVGGFMGERPIYSRMNLSDATWTDVRDADADIAVVPVGSTEQHGPHAPLGTDVVTAEAVADAGCERSERDVLRAPAIPVGVAEEHRQFPGTMWVSEGTFRDYVRESVESLFYHGIDRVVLVNGHGGNVAALREVGARLTRDGDEDTYAVPFTWFDAVGDHSSEMGHGGPLETALLRRVAPDLVREDRLDAASESGADGWGEWVSYANLAYDSAEFTDNGVVGDPRDGPTERGDELLELAAAALARLLEAVAERDASRPERRGGDSE</sequence>
<dbReference type="GO" id="GO:0046872">
    <property type="term" value="F:metal ion binding"/>
    <property type="evidence" value="ECO:0007669"/>
    <property type="project" value="UniProtKB-KW"/>
</dbReference>
<keyword evidence="3" id="KW-0378">Hydrolase</keyword>
<keyword evidence="4" id="KW-0862">Zinc</keyword>
<proteinExistence type="predicted"/>
<dbReference type="PATRIC" id="fig|1227454.3.peg.3374"/>
<evidence type="ECO:0000256" key="4">
    <source>
        <dbReference type="ARBA" id="ARBA00022833"/>
    </source>
</evidence>
<protein>
    <submittedName>
        <fullName evidence="5">Creatininase</fullName>
    </submittedName>
</protein>
<evidence type="ECO:0000256" key="1">
    <source>
        <dbReference type="ARBA" id="ARBA00001947"/>
    </source>
</evidence>
<dbReference type="eggNOG" id="arCOG04536">
    <property type="taxonomic scope" value="Archaea"/>
</dbReference>
<comment type="caution">
    <text evidence="5">The sequence shown here is derived from an EMBL/GenBank/DDBJ whole genome shotgun (WGS) entry which is preliminary data.</text>
</comment>
<evidence type="ECO:0000313" key="5">
    <source>
        <dbReference type="EMBL" id="EMA30576.1"/>
    </source>
</evidence>
<dbReference type="Pfam" id="PF02633">
    <property type="entry name" value="Creatininase"/>
    <property type="match status" value="1"/>
</dbReference>
<dbReference type="SUPFAM" id="SSF102215">
    <property type="entry name" value="Creatininase"/>
    <property type="match status" value="1"/>
</dbReference>
<dbReference type="AlphaFoldDB" id="M0LAH5"/>
<keyword evidence="2" id="KW-0479">Metal-binding</keyword>
<comment type="cofactor">
    <cofactor evidence="1">
        <name>Zn(2+)</name>
        <dbReference type="ChEBI" id="CHEBI:29105"/>
    </cofactor>
</comment>
<evidence type="ECO:0000256" key="3">
    <source>
        <dbReference type="ARBA" id="ARBA00022801"/>
    </source>
</evidence>
<keyword evidence="6" id="KW-1185">Reference proteome</keyword>
<dbReference type="Gene3D" id="3.40.50.10310">
    <property type="entry name" value="Creatininase"/>
    <property type="match status" value="1"/>
</dbReference>